<dbReference type="STRING" id="1702221.AALO17_15610"/>
<sequence length="62" mass="6824">MNPVRAHPAPQYSPCARLYCTCSLESVFSCLIVSPSLSAAGASLMEIRRFSLYTDDTKWIPA</sequence>
<dbReference type="Proteomes" id="UP000069771">
    <property type="component" value="Chromosome"/>
</dbReference>
<dbReference type="KEGG" id="fro:AALO17_15610"/>
<evidence type="ECO:0000313" key="1">
    <source>
        <dbReference type="EMBL" id="AMK54695.1"/>
    </source>
</evidence>
<gene>
    <name evidence="1" type="ORF">AALO17_15610</name>
</gene>
<keyword evidence="2" id="KW-1185">Reference proteome</keyword>
<proteinExistence type="predicted"/>
<dbReference type="AlphaFoldDB" id="A0A140DVL8"/>
<accession>A0A140DVL8</accession>
<organism evidence="1 2">
    <name type="scientific">Faecalibaculum rodentium</name>
    <dbReference type="NCBI Taxonomy" id="1702221"/>
    <lineage>
        <taxon>Bacteria</taxon>
        <taxon>Bacillati</taxon>
        <taxon>Bacillota</taxon>
        <taxon>Erysipelotrichia</taxon>
        <taxon>Erysipelotrichales</taxon>
        <taxon>Erysipelotrichaceae</taxon>
        <taxon>Faecalibaculum</taxon>
    </lineage>
</organism>
<protein>
    <submittedName>
        <fullName evidence="1">Uncharacterized protein</fullName>
    </submittedName>
</protein>
<reference evidence="1 2" key="1">
    <citation type="journal article" date="2016" name="Gut Pathog.">
        <title>Whole genome sequencing of "Faecalibaculum rodentium" ALO17, isolated from C57BL/6J laboratory mouse feces.</title>
        <authorList>
            <person name="Lim S."/>
            <person name="Chang D.H."/>
            <person name="Ahn S."/>
            <person name="Kim B.C."/>
        </authorList>
    </citation>
    <scope>NUCLEOTIDE SEQUENCE [LARGE SCALE GENOMIC DNA]</scope>
    <source>
        <strain evidence="1 2">Alo17</strain>
    </source>
</reference>
<dbReference type="EMBL" id="CP011391">
    <property type="protein sequence ID" value="AMK54695.1"/>
    <property type="molecule type" value="Genomic_DNA"/>
</dbReference>
<name>A0A140DVL8_9FIRM</name>
<evidence type="ECO:0000313" key="2">
    <source>
        <dbReference type="Proteomes" id="UP000069771"/>
    </source>
</evidence>